<protein>
    <recommendedName>
        <fullName evidence="2">Ig-like domain-containing protein</fullName>
    </recommendedName>
</protein>
<organism evidence="3 4">
    <name type="scientific">Xiphophorus couchianus</name>
    <name type="common">Monterrey platyfish</name>
    <dbReference type="NCBI Taxonomy" id="32473"/>
    <lineage>
        <taxon>Eukaryota</taxon>
        <taxon>Metazoa</taxon>
        <taxon>Chordata</taxon>
        <taxon>Craniata</taxon>
        <taxon>Vertebrata</taxon>
        <taxon>Euteleostomi</taxon>
        <taxon>Actinopterygii</taxon>
        <taxon>Neopterygii</taxon>
        <taxon>Teleostei</taxon>
        <taxon>Neoteleostei</taxon>
        <taxon>Acanthomorphata</taxon>
        <taxon>Ovalentaria</taxon>
        <taxon>Atherinomorphae</taxon>
        <taxon>Cyprinodontiformes</taxon>
        <taxon>Poeciliidae</taxon>
        <taxon>Poeciliinae</taxon>
        <taxon>Xiphophorus</taxon>
    </lineage>
</organism>
<evidence type="ECO:0000256" key="1">
    <source>
        <dbReference type="SAM" id="SignalP"/>
    </source>
</evidence>
<dbReference type="SUPFAM" id="SSF48726">
    <property type="entry name" value="Immunoglobulin"/>
    <property type="match status" value="1"/>
</dbReference>
<feature type="signal peptide" evidence="1">
    <location>
        <begin position="1"/>
        <end position="18"/>
    </location>
</feature>
<dbReference type="InterPro" id="IPR003599">
    <property type="entry name" value="Ig_sub"/>
</dbReference>
<dbReference type="Ensembl" id="ENSXCOT00000009914.1">
    <property type="protein sequence ID" value="ENSXCOP00000009796.1"/>
    <property type="gene ID" value="ENSXCOG00000007440.1"/>
</dbReference>
<dbReference type="PROSITE" id="PS50835">
    <property type="entry name" value="IG_LIKE"/>
    <property type="match status" value="1"/>
</dbReference>
<dbReference type="Proteomes" id="UP000261380">
    <property type="component" value="Unplaced"/>
</dbReference>
<reference evidence="3" key="2">
    <citation type="submission" date="2025-09" db="UniProtKB">
        <authorList>
            <consortium name="Ensembl"/>
        </authorList>
    </citation>
    <scope>IDENTIFICATION</scope>
</reference>
<evidence type="ECO:0000313" key="4">
    <source>
        <dbReference type="Proteomes" id="UP000261380"/>
    </source>
</evidence>
<reference evidence="3" key="1">
    <citation type="submission" date="2025-08" db="UniProtKB">
        <authorList>
            <consortium name="Ensembl"/>
        </authorList>
    </citation>
    <scope>IDENTIFICATION</scope>
</reference>
<name>A0A3B5LJK4_9TELE</name>
<dbReference type="InterPro" id="IPR036179">
    <property type="entry name" value="Ig-like_dom_sf"/>
</dbReference>
<keyword evidence="1" id="KW-0732">Signal</keyword>
<sequence>MTHIINSFAFACFPVCCGTVTVKVNPKVEADGGTTAKLPCAYSGTALPDVVVGWHDYENQRVRVAYRKNSGERMSDTGTPLVDRVTLEEDLTLTIKSVKPSDPTKYYCQVTAGKDGSGEGETTLDVFGM</sequence>
<proteinExistence type="predicted"/>
<evidence type="ECO:0000259" key="2">
    <source>
        <dbReference type="PROSITE" id="PS50835"/>
    </source>
</evidence>
<dbReference type="InterPro" id="IPR007110">
    <property type="entry name" value="Ig-like_dom"/>
</dbReference>
<dbReference type="Gene3D" id="2.60.40.10">
    <property type="entry name" value="Immunoglobulins"/>
    <property type="match status" value="1"/>
</dbReference>
<accession>A0A3B5LJK4</accession>
<dbReference type="InterPro" id="IPR013783">
    <property type="entry name" value="Ig-like_fold"/>
</dbReference>
<dbReference type="InterPro" id="IPR013106">
    <property type="entry name" value="Ig_V-set"/>
</dbReference>
<dbReference type="STRING" id="32473.ENSXCOP00000009796"/>
<feature type="chain" id="PRO_5017201876" description="Ig-like domain-containing protein" evidence="1">
    <location>
        <begin position="19"/>
        <end position="129"/>
    </location>
</feature>
<evidence type="ECO:0000313" key="3">
    <source>
        <dbReference type="Ensembl" id="ENSXCOP00000009796.1"/>
    </source>
</evidence>
<dbReference type="SMART" id="SM00406">
    <property type="entry name" value="IGv"/>
    <property type="match status" value="1"/>
</dbReference>
<feature type="domain" description="Ig-like" evidence="2">
    <location>
        <begin position="14"/>
        <end position="125"/>
    </location>
</feature>
<dbReference type="Pfam" id="PF07686">
    <property type="entry name" value="V-set"/>
    <property type="match status" value="1"/>
</dbReference>
<dbReference type="SMART" id="SM00409">
    <property type="entry name" value="IG"/>
    <property type="match status" value="1"/>
</dbReference>
<dbReference type="AlphaFoldDB" id="A0A3B5LJK4"/>
<keyword evidence="4" id="KW-1185">Reference proteome</keyword>